<evidence type="ECO:0000256" key="3">
    <source>
        <dbReference type="ARBA" id="ARBA00022737"/>
    </source>
</evidence>
<evidence type="ECO:0000313" key="5">
    <source>
        <dbReference type="EMBL" id="KAL5110449.1"/>
    </source>
</evidence>
<accession>A0ABR4QL72</accession>
<dbReference type="InterPro" id="IPR000048">
    <property type="entry name" value="IQ_motif_EF-hand-BS"/>
</dbReference>
<keyword evidence="4" id="KW-0112">Calmodulin-binding</keyword>
<sequence>MAVCWSPPRNPMCLARCKGIRVLRLLPPPLLLILVTLICPNTACLACGSASVVIQTAITIIRISARPIIISQQSKQSKKALFNPFPHVFAIAKATILAYTSFGSYTMPGPHPTPDEAAIKIQAMFRGYNTRKHIQEEKEHNMEMAKMTSPNQPDPNLAATKIQATFRGYLARKELAQVAKHSGIKICGSDKLSPDFTNPRLDQGKCTQRGLTDISNKSSLQVVHDKEMRRNRATTRIQTVYQERTHLAQEEGSGASSPCVSPYLSEDEAATKIQAAFRGYQVRKNIRAQTAPIPRYDDRKYDEAARKIQATYRGYRVRKEIANLKRHSQGMGS</sequence>
<dbReference type="CDD" id="cd23767">
    <property type="entry name" value="IQCD"/>
    <property type="match status" value="2"/>
</dbReference>
<dbReference type="PANTHER" id="PTHR22706">
    <property type="entry name" value="ASSEMBLY FACTOR FOR SPINDLE MICROTUBULES"/>
    <property type="match status" value="1"/>
</dbReference>
<name>A0ABR4QL72_9CEST</name>
<proteinExistence type="predicted"/>
<dbReference type="InterPro" id="IPR051185">
    <property type="entry name" value="ASPM"/>
</dbReference>
<dbReference type="EMBL" id="JAKROA010000002">
    <property type="protein sequence ID" value="KAL5110449.1"/>
    <property type="molecule type" value="Genomic_DNA"/>
</dbReference>
<keyword evidence="6" id="KW-1185">Reference proteome</keyword>
<evidence type="ECO:0000313" key="6">
    <source>
        <dbReference type="Proteomes" id="UP001651158"/>
    </source>
</evidence>
<dbReference type="SUPFAM" id="SSF52540">
    <property type="entry name" value="P-loop containing nucleoside triphosphate hydrolases"/>
    <property type="match status" value="2"/>
</dbReference>
<dbReference type="Gene3D" id="1.20.5.190">
    <property type="match status" value="3"/>
</dbReference>
<comment type="caution">
    <text evidence="5">The sequence shown here is derived from an EMBL/GenBank/DDBJ whole genome shotgun (WGS) entry which is preliminary data.</text>
</comment>
<dbReference type="Pfam" id="PF00612">
    <property type="entry name" value="IQ"/>
    <property type="match status" value="4"/>
</dbReference>
<gene>
    <name evidence="5" type="ORF">TcWFU_005800</name>
</gene>
<evidence type="ECO:0000256" key="1">
    <source>
        <dbReference type="ARBA" id="ARBA00004496"/>
    </source>
</evidence>
<keyword evidence="2" id="KW-0963">Cytoplasm</keyword>
<keyword evidence="3" id="KW-0677">Repeat</keyword>
<dbReference type="SMART" id="SM00015">
    <property type="entry name" value="IQ"/>
    <property type="match status" value="4"/>
</dbReference>
<organism evidence="5 6">
    <name type="scientific">Taenia crassiceps</name>
    <dbReference type="NCBI Taxonomy" id="6207"/>
    <lineage>
        <taxon>Eukaryota</taxon>
        <taxon>Metazoa</taxon>
        <taxon>Spiralia</taxon>
        <taxon>Lophotrochozoa</taxon>
        <taxon>Platyhelminthes</taxon>
        <taxon>Cestoda</taxon>
        <taxon>Eucestoda</taxon>
        <taxon>Cyclophyllidea</taxon>
        <taxon>Taeniidae</taxon>
        <taxon>Taenia</taxon>
    </lineage>
</organism>
<comment type="subcellular location">
    <subcellularLocation>
        <location evidence="1">Cytoplasm</location>
    </subcellularLocation>
</comment>
<dbReference type="PANTHER" id="PTHR22706:SF1">
    <property type="entry name" value="ASSEMBLY FACTOR FOR SPINDLE MICROTUBULES"/>
    <property type="match status" value="1"/>
</dbReference>
<evidence type="ECO:0000256" key="4">
    <source>
        <dbReference type="ARBA" id="ARBA00022860"/>
    </source>
</evidence>
<dbReference type="PROSITE" id="PS50096">
    <property type="entry name" value="IQ"/>
    <property type="match status" value="4"/>
</dbReference>
<dbReference type="InterPro" id="IPR027417">
    <property type="entry name" value="P-loop_NTPase"/>
</dbReference>
<evidence type="ECO:0000256" key="2">
    <source>
        <dbReference type="ARBA" id="ARBA00022490"/>
    </source>
</evidence>
<reference evidence="5 6" key="1">
    <citation type="journal article" date="2022" name="Front. Cell. Infect. Microbiol.">
        <title>The Genomes of Two Strains of Taenia crassiceps the Animal Model for the Study of Human Cysticercosis.</title>
        <authorList>
            <person name="Bobes R.J."/>
            <person name="Estrada K."/>
            <person name="Rios-Valencia D.G."/>
            <person name="Calderon-Gallegos A."/>
            <person name="de la Torre P."/>
            <person name="Carrero J.C."/>
            <person name="Sanchez-Flores A."/>
            <person name="Laclette J.P."/>
        </authorList>
    </citation>
    <scope>NUCLEOTIDE SEQUENCE [LARGE SCALE GENOMIC DNA]</scope>
    <source>
        <strain evidence="5">WFUcys</strain>
    </source>
</reference>
<protein>
    <submittedName>
        <fullName evidence="5">Uncharacterized protein</fullName>
    </submittedName>
</protein>
<dbReference type="Proteomes" id="UP001651158">
    <property type="component" value="Unassembled WGS sequence"/>
</dbReference>